<proteinExistence type="inferred from homology"/>
<dbReference type="SUPFAM" id="SSF49464">
    <property type="entry name" value="Carboxypeptidase regulatory domain-like"/>
    <property type="match status" value="1"/>
</dbReference>
<dbReference type="Gene3D" id="2.40.170.20">
    <property type="entry name" value="TonB-dependent receptor, beta-barrel domain"/>
    <property type="match status" value="1"/>
</dbReference>
<evidence type="ECO:0000259" key="6">
    <source>
        <dbReference type="Pfam" id="PF00593"/>
    </source>
</evidence>
<keyword evidence="9" id="KW-1185">Reference proteome</keyword>
<dbReference type="InterPro" id="IPR008969">
    <property type="entry name" value="CarboxyPept-like_regulatory"/>
</dbReference>
<feature type="chain" id="PRO_5045261117" evidence="5">
    <location>
        <begin position="19"/>
        <end position="950"/>
    </location>
</feature>
<dbReference type="RefSeq" id="WP_386129060.1">
    <property type="nucleotide sequence ID" value="NZ_JBHTJL010000009.1"/>
</dbReference>
<dbReference type="Pfam" id="PF13715">
    <property type="entry name" value="CarbopepD_reg_2"/>
    <property type="match status" value="1"/>
</dbReference>
<dbReference type="SUPFAM" id="SSF56935">
    <property type="entry name" value="Porins"/>
    <property type="match status" value="1"/>
</dbReference>
<evidence type="ECO:0000256" key="3">
    <source>
        <dbReference type="ARBA" id="ARBA00023237"/>
    </source>
</evidence>
<feature type="domain" description="TonB-dependent receptor plug" evidence="7">
    <location>
        <begin position="128"/>
        <end position="229"/>
    </location>
</feature>
<reference evidence="9" key="1">
    <citation type="journal article" date="2019" name="Int. J. Syst. Evol. Microbiol.">
        <title>The Global Catalogue of Microorganisms (GCM) 10K type strain sequencing project: providing services to taxonomists for standard genome sequencing and annotation.</title>
        <authorList>
            <consortium name="The Broad Institute Genomics Platform"/>
            <consortium name="The Broad Institute Genome Sequencing Center for Infectious Disease"/>
            <person name="Wu L."/>
            <person name="Ma J."/>
        </authorList>
    </citation>
    <scope>NUCLEOTIDE SEQUENCE [LARGE SCALE GENOMIC DNA]</scope>
    <source>
        <strain evidence="9">CCUG 62215</strain>
    </source>
</reference>
<accession>A0ABW3N8J2</accession>
<keyword evidence="2 4" id="KW-0472">Membrane</keyword>
<dbReference type="InterPro" id="IPR000531">
    <property type="entry name" value="Beta-barrel_TonB"/>
</dbReference>
<evidence type="ECO:0000256" key="5">
    <source>
        <dbReference type="SAM" id="SignalP"/>
    </source>
</evidence>
<dbReference type="PANTHER" id="PTHR40980:SF5">
    <property type="entry name" value="TONB-DEPENDENT RECEPTOR"/>
    <property type="match status" value="1"/>
</dbReference>
<evidence type="ECO:0000313" key="8">
    <source>
        <dbReference type="EMBL" id="MFD1062841.1"/>
    </source>
</evidence>
<evidence type="ECO:0000256" key="4">
    <source>
        <dbReference type="RuleBase" id="RU003357"/>
    </source>
</evidence>
<keyword evidence="5" id="KW-0732">Signal</keyword>
<dbReference type="EMBL" id="JBHTJL010000009">
    <property type="protein sequence ID" value="MFD1062841.1"/>
    <property type="molecule type" value="Genomic_DNA"/>
</dbReference>
<dbReference type="PANTHER" id="PTHR40980">
    <property type="entry name" value="PLUG DOMAIN-CONTAINING PROTEIN"/>
    <property type="match status" value="1"/>
</dbReference>
<evidence type="ECO:0000256" key="1">
    <source>
        <dbReference type="ARBA" id="ARBA00004442"/>
    </source>
</evidence>
<keyword evidence="3" id="KW-0998">Cell outer membrane</keyword>
<feature type="domain" description="TonB-dependent receptor-like beta-barrel" evidence="6">
    <location>
        <begin position="460"/>
        <end position="906"/>
    </location>
</feature>
<feature type="signal peptide" evidence="5">
    <location>
        <begin position="1"/>
        <end position="18"/>
    </location>
</feature>
<dbReference type="Proteomes" id="UP001597013">
    <property type="component" value="Unassembled WGS sequence"/>
</dbReference>
<dbReference type="Gene3D" id="2.170.130.10">
    <property type="entry name" value="TonB-dependent receptor, plug domain"/>
    <property type="match status" value="1"/>
</dbReference>
<keyword evidence="8" id="KW-0675">Receptor</keyword>
<evidence type="ECO:0000259" key="7">
    <source>
        <dbReference type="Pfam" id="PF07715"/>
    </source>
</evidence>
<organism evidence="8 9">
    <name type="scientific">Winogradskyella litorisediminis</name>
    <dbReference type="NCBI Taxonomy" id="1156618"/>
    <lineage>
        <taxon>Bacteria</taxon>
        <taxon>Pseudomonadati</taxon>
        <taxon>Bacteroidota</taxon>
        <taxon>Flavobacteriia</taxon>
        <taxon>Flavobacteriales</taxon>
        <taxon>Flavobacteriaceae</taxon>
        <taxon>Winogradskyella</taxon>
    </lineage>
</organism>
<comment type="caution">
    <text evidence="8">The sequence shown here is derived from an EMBL/GenBank/DDBJ whole genome shotgun (WGS) entry which is preliminary data.</text>
</comment>
<comment type="subcellular location">
    <subcellularLocation>
        <location evidence="1 4">Cell outer membrane</location>
    </subcellularLocation>
</comment>
<dbReference type="InterPro" id="IPR037066">
    <property type="entry name" value="Plug_dom_sf"/>
</dbReference>
<dbReference type="InterPro" id="IPR012910">
    <property type="entry name" value="Plug_dom"/>
</dbReference>
<evidence type="ECO:0000256" key="2">
    <source>
        <dbReference type="ARBA" id="ARBA00023136"/>
    </source>
</evidence>
<keyword evidence="4" id="KW-0798">TonB box</keyword>
<sequence>MKLNITFFTLLFTAFVFGQDTGTIAGKILDKEFNNEPLPFANVLIKGTTTGVTSDIDGLYQLENLSPGSYTISFSYVGYETIDKQVEVLAGQTTTLNITMSASAAALDEVVIKTTAKKETEAALLLDQKKATEIKQSIGAQELSRKGVSDAAGAVAKISGVSKQEGSSNVYVRGLGDRYLNTTMNGLSLPSNDVNKKNIDLNLFSSDIIENVSISKAYSSKFFGDFSAGNVDVTSKDYKGNGFFDFYVGSGVNSNAADKSFVKSEGTSYFGYYNRYDNNPFAVILSHGFDPTDAAAPIDINFGGSFGKSFDFENGSRLSFYGTGSFENGFEYRRGSNVDYTNVEKKAFEDAEEFEYSTKTTAMVSANYKLDNISSFKFNSLFINSSSDRVGYFGIDGNGRNRDAILDTDQGFYQMNVQFNQNLIYVNQLLGRHRFEKWDIDWAFGYNKVNAHEPDRKRISLENYQFALDNDSSTNPSFYSNVVFDNQRYFQDINDEEFNSRFNIAYEPSETFKLNFGTSGKSKERNFENIRYGYDITNPNTPVSNVNDFNSIFTLDNLTLNPNTGGLYDIQVINPFPGLSNTNRPGLPENTYNGELDIFAGYANAEIKSKDDKWLIVPGIRAELIDQNISYDVINLGSLGNSSVGAEETVFLPSLSLKYALNDDMNFRFSASQTISLPEFKEVAPFVYESISQRIGGNPDLLGRQNDNIQYTNVTDASYSEILNIDLKYDWFVTPGEIISIGGFYKRINDPVNQVVAFDATGTQRFFRTGERAEVFGVEAEIRKNILTDSEGETKLAAGLNATYMYTRQDLYSSIIGTYSVSFNKDEEELQGASPFLINADVSYSPKIGNFEPSANLVFSYFADRIDALGSGQLGNVIEKGIPTLDFILKGKLTEKLELSVGVKNILNPTIQFIREGTSVGDVLVTSPNGKDVTDYKRGINSGFSLKYNF</sequence>
<evidence type="ECO:0000313" key="9">
    <source>
        <dbReference type="Proteomes" id="UP001597013"/>
    </source>
</evidence>
<dbReference type="Pfam" id="PF00593">
    <property type="entry name" value="TonB_dep_Rec_b-barrel"/>
    <property type="match status" value="1"/>
</dbReference>
<name>A0ABW3N8J2_9FLAO</name>
<dbReference type="Gene3D" id="2.60.40.1120">
    <property type="entry name" value="Carboxypeptidase-like, regulatory domain"/>
    <property type="match status" value="1"/>
</dbReference>
<protein>
    <submittedName>
        <fullName evidence="8">TonB-dependent receptor domain-containing protein</fullName>
    </submittedName>
</protein>
<dbReference type="Pfam" id="PF07715">
    <property type="entry name" value="Plug"/>
    <property type="match status" value="1"/>
</dbReference>
<dbReference type="InterPro" id="IPR036942">
    <property type="entry name" value="Beta-barrel_TonB_sf"/>
</dbReference>
<gene>
    <name evidence="8" type="ORF">ACFQ1Q_06245</name>
</gene>
<comment type="similarity">
    <text evidence="4">Belongs to the TonB-dependent receptor family.</text>
</comment>